<comment type="caution">
    <text evidence="2">The sequence shown here is derived from an EMBL/GenBank/DDBJ whole genome shotgun (WGS) entry which is preliminary data.</text>
</comment>
<reference evidence="2 3" key="1">
    <citation type="submission" date="2024-08" db="EMBL/GenBank/DDBJ databases">
        <title>Mycobacterium servetensis sp. nov., a novel rapid-growing mycobacterial species recovered from a human patient in Zaragoza, Spain.</title>
        <authorList>
            <person name="Tristancho-Baro A.I."/>
            <person name="Buenestado-Serrano S."/>
            <person name="Garcia De Viedma D."/>
            <person name="Milagro-Beamonte A."/>
            <person name="Burillo N."/>
            <person name="Sanz S."/>
            <person name="Lopez-Calleja A.I."/>
            <person name="Penas-Utrilla D."/>
            <person name="Guardingo M."/>
            <person name="Garcia M.J."/>
            <person name="Vinuelas-Bayon J."/>
        </authorList>
    </citation>
    <scope>NUCLEOTIDE SEQUENCE [LARGE SCALE GENOMIC DNA]</scope>
    <source>
        <strain evidence="3">HUMS_12744610</strain>
    </source>
</reference>
<dbReference type="InterPro" id="IPR038332">
    <property type="entry name" value="PPE_sf"/>
</dbReference>
<feature type="domain" description="PE" evidence="1">
    <location>
        <begin position="5"/>
        <end position="94"/>
    </location>
</feature>
<gene>
    <name evidence="2" type="ORF">AB8998_00130</name>
</gene>
<dbReference type="EMBL" id="JBGEDP010000001">
    <property type="protein sequence ID" value="MEY8013582.1"/>
    <property type="molecule type" value="Genomic_DNA"/>
</dbReference>
<sequence>MSNLFTMPEFLQNAASDLAGIGSAIRSANAMAAAPTTGVLAAGTDEVSVAVTSLFSTHATTYQQVSSLVEDFHARFVQALIGAGQTYAAAEAANVLPLQSLGQGMGNSAAAAQATLANYGYGNVGQGNFGFFNTGTLNFGIGNVSPNFTPTNPISQFGGFGLFNTGIDNVGAFNSGSVNIGIGNVSPNFTPGNPLTQFGSLGMFNNGIDNVGIGNVGVNNQGLPVPLLSLLGVGNHGTFNQGLFNTGNYNTGIGLVGDHLIGIGPLHVSD</sequence>
<keyword evidence="3" id="KW-1185">Reference proteome</keyword>
<name>A0ABV4BV13_9MYCO</name>
<proteinExistence type="predicted"/>
<dbReference type="InterPro" id="IPR000084">
    <property type="entry name" value="PE-PGRS_N"/>
</dbReference>
<dbReference type="Pfam" id="PF00934">
    <property type="entry name" value="PE"/>
    <property type="match status" value="1"/>
</dbReference>
<dbReference type="Proteomes" id="UP001564760">
    <property type="component" value="Unassembled WGS sequence"/>
</dbReference>
<dbReference type="Gene3D" id="1.10.287.850">
    <property type="entry name" value="HP0062-like domain"/>
    <property type="match status" value="1"/>
</dbReference>
<evidence type="ECO:0000259" key="1">
    <source>
        <dbReference type="Pfam" id="PF00934"/>
    </source>
</evidence>
<evidence type="ECO:0000313" key="3">
    <source>
        <dbReference type="Proteomes" id="UP001564760"/>
    </source>
</evidence>
<evidence type="ECO:0000313" key="2">
    <source>
        <dbReference type="EMBL" id="MEY8013582.1"/>
    </source>
</evidence>
<dbReference type="RefSeq" id="WP_369736252.1">
    <property type="nucleotide sequence ID" value="NZ_JBGEDP010000001.1"/>
</dbReference>
<dbReference type="SUPFAM" id="SSF140459">
    <property type="entry name" value="PE/PPE dimer-like"/>
    <property type="match status" value="1"/>
</dbReference>
<protein>
    <submittedName>
        <fullName evidence="2">PE family protein</fullName>
    </submittedName>
</protein>
<organism evidence="2 3">
    <name type="scientific">Mycobacterium servetii</name>
    <dbReference type="NCBI Taxonomy" id="3237418"/>
    <lineage>
        <taxon>Bacteria</taxon>
        <taxon>Bacillati</taxon>
        <taxon>Actinomycetota</taxon>
        <taxon>Actinomycetes</taxon>
        <taxon>Mycobacteriales</taxon>
        <taxon>Mycobacteriaceae</taxon>
        <taxon>Mycobacterium</taxon>
    </lineage>
</organism>
<accession>A0ABV4BV13</accession>
<dbReference type="InterPro" id="IPR002989">
    <property type="entry name" value="Mycobac_pentapep"/>
</dbReference>
<dbReference type="Pfam" id="PF01469">
    <property type="entry name" value="Pentapeptide_2"/>
    <property type="match status" value="1"/>
</dbReference>